<dbReference type="EMBL" id="VSSQ01000046">
    <property type="protein sequence ID" value="MPL69246.1"/>
    <property type="molecule type" value="Genomic_DNA"/>
</dbReference>
<evidence type="ECO:0000313" key="2">
    <source>
        <dbReference type="EMBL" id="MPL69246.1"/>
    </source>
</evidence>
<organism evidence="2">
    <name type="scientific">bioreactor metagenome</name>
    <dbReference type="NCBI Taxonomy" id="1076179"/>
    <lineage>
        <taxon>unclassified sequences</taxon>
        <taxon>metagenomes</taxon>
        <taxon>ecological metagenomes</taxon>
    </lineage>
</organism>
<dbReference type="InterPro" id="IPR007383">
    <property type="entry name" value="DUF445"/>
</dbReference>
<dbReference type="GO" id="GO:0005886">
    <property type="term" value="C:plasma membrane"/>
    <property type="evidence" value="ECO:0007669"/>
    <property type="project" value="TreeGrafter"/>
</dbReference>
<protein>
    <recommendedName>
        <fullName evidence="3">DUF445 domain-containing protein</fullName>
    </recommendedName>
</protein>
<evidence type="ECO:0000256" key="1">
    <source>
        <dbReference type="SAM" id="Phobius"/>
    </source>
</evidence>
<dbReference type="PANTHER" id="PTHR38442:SF1">
    <property type="entry name" value="INNER MEMBRANE PROTEIN"/>
    <property type="match status" value="1"/>
</dbReference>
<evidence type="ECO:0008006" key="3">
    <source>
        <dbReference type="Google" id="ProtNLM"/>
    </source>
</evidence>
<feature type="transmembrane region" description="Helical" evidence="1">
    <location>
        <begin position="36"/>
        <end position="59"/>
    </location>
</feature>
<feature type="transmembrane region" description="Helical" evidence="1">
    <location>
        <begin position="7"/>
        <end position="24"/>
    </location>
</feature>
<accession>A0A644TQG6</accession>
<keyword evidence="1" id="KW-0472">Membrane</keyword>
<comment type="caution">
    <text evidence="2">The sequence shown here is derived from an EMBL/GenBank/DDBJ whole genome shotgun (WGS) entry which is preliminary data.</text>
</comment>
<keyword evidence="1" id="KW-0812">Transmembrane</keyword>
<feature type="transmembrane region" description="Helical" evidence="1">
    <location>
        <begin position="400"/>
        <end position="421"/>
    </location>
</feature>
<sequence>MKNRKIANATLTAVALLFGVVLIIRYTYYDSLLLKALYIVLEAALIGGIADWFAVTALFEKPLGFPWHTAIIPRNRTKIINALTKTVENELLSKESIKERLADIHMVRMFVVWVEESNGKKTLAEMSTSYIRKIIFSLDARQVAQTLEQLLRQKWQEVYLSALLGRLVKLFLDKKGDEKLIDLLLNEMIRTVETEKTREMIHRFLERYSHEVADSWWKRLLKNVLEAVDAVNLADAAAVLQTNILNELRSIKEIEHPLRQLIHTRLSNLVYRMDHDPGLAETIKEWQVGLAGRINLEDILTELIELALQWERKSISEASHSQVEEWLFDQVSKYWEVFKNDHDLQDWLEKYVKEAIHEVIESEHHLVGTITSNALGILTDEKLSEFIDDKAGEDLQWIRINGSVVGGFVGLILFLFLHFVYDPYVVPLVRGIF</sequence>
<name>A0A644TQG6_9ZZZZ</name>
<keyword evidence="1" id="KW-1133">Transmembrane helix</keyword>
<dbReference type="Pfam" id="PF04286">
    <property type="entry name" value="DUF445"/>
    <property type="match status" value="1"/>
</dbReference>
<proteinExistence type="predicted"/>
<reference evidence="2" key="1">
    <citation type="submission" date="2019-08" db="EMBL/GenBank/DDBJ databases">
        <authorList>
            <person name="Kucharzyk K."/>
            <person name="Murdoch R.W."/>
            <person name="Higgins S."/>
            <person name="Loffler F."/>
        </authorList>
    </citation>
    <scope>NUCLEOTIDE SEQUENCE</scope>
</reference>
<dbReference type="PANTHER" id="PTHR38442">
    <property type="entry name" value="INNER MEMBRANE PROTEIN-RELATED"/>
    <property type="match status" value="1"/>
</dbReference>
<dbReference type="AlphaFoldDB" id="A0A644TQG6"/>
<gene>
    <name evidence="2" type="ORF">SDC9_14982</name>
</gene>